<organism evidence="2 3">
    <name type="scientific">Plakobranchus ocellatus</name>
    <dbReference type="NCBI Taxonomy" id="259542"/>
    <lineage>
        <taxon>Eukaryota</taxon>
        <taxon>Metazoa</taxon>
        <taxon>Spiralia</taxon>
        <taxon>Lophotrochozoa</taxon>
        <taxon>Mollusca</taxon>
        <taxon>Gastropoda</taxon>
        <taxon>Heterobranchia</taxon>
        <taxon>Euthyneura</taxon>
        <taxon>Panpulmonata</taxon>
        <taxon>Sacoglossa</taxon>
        <taxon>Placobranchoidea</taxon>
        <taxon>Plakobranchidae</taxon>
        <taxon>Plakobranchus</taxon>
    </lineage>
</organism>
<reference evidence="2 3" key="1">
    <citation type="journal article" date="2021" name="Elife">
        <title>Chloroplast acquisition without the gene transfer in kleptoplastic sea slugs, Plakobranchus ocellatus.</title>
        <authorList>
            <person name="Maeda T."/>
            <person name="Takahashi S."/>
            <person name="Yoshida T."/>
            <person name="Shimamura S."/>
            <person name="Takaki Y."/>
            <person name="Nagai Y."/>
            <person name="Toyoda A."/>
            <person name="Suzuki Y."/>
            <person name="Arimoto A."/>
            <person name="Ishii H."/>
            <person name="Satoh N."/>
            <person name="Nishiyama T."/>
            <person name="Hasebe M."/>
            <person name="Maruyama T."/>
            <person name="Minagawa J."/>
            <person name="Obokata J."/>
            <person name="Shigenobu S."/>
        </authorList>
    </citation>
    <scope>NUCLEOTIDE SEQUENCE [LARGE SCALE GENOMIC DNA]</scope>
</reference>
<dbReference type="EMBL" id="BLXT01001848">
    <property type="protein sequence ID" value="GFN88189.1"/>
    <property type="molecule type" value="Genomic_DNA"/>
</dbReference>
<protein>
    <submittedName>
        <fullName evidence="2">Pannexin 8</fullName>
    </submittedName>
</protein>
<evidence type="ECO:0000313" key="3">
    <source>
        <dbReference type="Proteomes" id="UP000735302"/>
    </source>
</evidence>
<evidence type="ECO:0000256" key="1">
    <source>
        <dbReference type="SAM" id="Phobius"/>
    </source>
</evidence>
<keyword evidence="1" id="KW-0812">Transmembrane</keyword>
<evidence type="ECO:0000313" key="2">
    <source>
        <dbReference type="EMBL" id="GFN88189.1"/>
    </source>
</evidence>
<proteinExistence type="predicted"/>
<comment type="caution">
    <text evidence="2">The sequence shown here is derived from an EMBL/GenBank/DDBJ whole genome shotgun (WGS) entry which is preliminary data.</text>
</comment>
<sequence length="131" mass="14531">MTNIDTYTQQCIFNPESSTTPFASSGQIGSARESAVTQARMWEFYEALYLIVQTYFVLLTVINIISLLEWQVKLVTGPCRRRVSSCPDLTADACFLMYMAGENAGPEVVRAFVQSGAWGRGEGKESIAQNE</sequence>
<keyword evidence="1" id="KW-0472">Membrane</keyword>
<gene>
    <name evidence="2" type="ORF">PoB_001469500</name>
</gene>
<name>A0AAV3YYC4_9GAST</name>
<keyword evidence="1" id="KW-1133">Transmembrane helix</keyword>
<accession>A0AAV3YYC4</accession>
<feature type="transmembrane region" description="Helical" evidence="1">
    <location>
        <begin position="47"/>
        <end position="68"/>
    </location>
</feature>
<dbReference type="AlphaFoldDB" id="A0AAV3YYC4"/>
<keyword evidence="3" id="KW-1185">Reference proteome</keyword>
<dbReference type="Proteomes" id="UP000735302">
    <property type="component" value="Unassembled WGS sequence"/>
</dbReference>